<evidence type="ECO:0000256" key="2">
    <source>
        <dbReference type="ARBA" id="ARBA00022491"/>
    </source>
</evidence>
<keyword evidence="4" id="KW-0805">Transcription regulation</keyword>
<evidence type="ECO:0000313" key="7">
    <source>
        <dbReference type="EMBL" id="NPD91200.1"/>
    </source>
</evidence>
<evidence type="ECO:0000256" key="5">
    <source>
        <dbReference type="ARBA" id="ARBA00023125"/>
    </source>
</evidence>
<keyword evidence="5" id="KW-0238">DNA-binding</keyword>
<evidence type="ECO:0000256" key="1">
    <source>
        <dbReference type="ARBA" id="ARBA00007957"/>
    </source>
</evidence>
<reference evidence="7 8" key="1">
    <citation type="submission" date="2020-05" db="EMBL/GenBank/DDBJ databases">
        <title>Distinct polysaccharide utilization as determinants for interspecies competition between intestinal Prevotella spp.</title>
        <authorList>
            <person name="Galvez E.J.C."/>
            <person name="Iljazovic A."/>
            <person name="Strowig T."/>
        </authorList>
    </citation>
    <scope>NUCLEOTIDE SEQUENCE [LARGE SCALE GENOMIC DNA]</scope>
    <source>
        <strain evidence="7 8">PMUR</strain>
    </source>
</reference>
<evidence type="ECO:0000256" key="3">
    <source>
        <dbReference type="ARBA" id="ARBA00022833"/>
    </source>
</evidence>
<keyword evidence="2" id="KW-0678">Repressor</keyword>
<comment type="similarity">
    <text evidence="1">Belongs to the Fur family.</text>
</comment>
<keyword evidence="3" id="KW-0862">Zinc</keyword>
<protein>
    <submittedName>
        <fullName evidence="7">Transcriptional repressor</fullName>
    </submittedName>
</protein>
<gene>
    <name evidence="7" type="ORF">HPS56_02345</name>
</gene>
<keyword evidence="6" id="KW-0804">Transcription</keyword>
<organism evidence="7 8">
    <name type="scientific">Xylanibacter muris</name>
    <dbReference type="NCBI Taxonomy" id="2736290"/>
    <lineage>
        <taxon>Bacteria</taxon>
        <taxon>Pseudomonadati</taxon>
        <taxon>Bacteroidota</taxon>
        <taxon>Bacteroidia</taxon>
        <taxon>Bacteroidales</taxon>
        <taxon>Prevotellaceae</taxon>
        <taxon>Xylanibacter</taxon>
    </lineage>
</organism>
<name>A0ABX2AKD3_9BACT</name>
<dbReference type="PANTHER" id="PTHR33202">
    <property type="entry name" value="ZINC UPTAKE REGULATION PROTEIN"/>
    <property type="match status" value="1"/>
</dbReference>
<comment type="caution">
    <text evidence="7">The sequence shown here is derived from an EMBL/GenBank/DDBJ whole genome shotgun (WGS) entry which is preliminary data.</text>
</comment>
<sequence>MGENNITERMEEKGVKPTSNRILIMKTLIKEARPMSLSDIEETLPTMDKSSIFRVLSLFLKNDIVHSFEDGRGIINYELCTQKGICNNSEAHIHFYCKLCHKSFCMKDIPMHDIELPQGFIPHSASFVIKGLCPECAGR</sequence>
<dbReference type="InterPro" id="IPR002481">
    <property type="entry name" value="FUR"/>
</dbReference>
<dbReference type="InterPro" id="IPR036388">
    <property type="entry name" value="WH-like_DNA-bd_sf"/>
</dbReference>
<dbReference type="SUPFAM" id="SSF46785">
    <property type="entry name" value="Winged helix' DNA-binding domain"/>
    <property type="match status" value="1"/>
</dbReference>
<dbReference type="RefSeq" id="WP_172273284.1">
    <property type="nucleotide sequence ID" value="NZ_CASGMU010000002.1"/>
</dbReference>
<proteinExistence type="inferred from homology"/>
<accession>A0ABX2AKD3</accession>
<keyword evidence="8" id="KW-1185">Reference proteome</keyword>
<evidence type="ECO:0000256" key="4">
    <source>
        <dbReference type="ARBA" id="ARBA00023015"/>
    </source>
</evidence>
<dbReference type="EMBL" id="JABKKF010000002">
    <property type="protein sequence ID" value="NPD91200.1"/>
    <property type="molecule type" value="Genomic_DNA"/>
</dbReference>
<dbReference type="Gene3D" id="1.10.10.10">
    <property type="entry name" value="Winged helix-like DNA-binding domain superfamily/Winged helix DNA-binding domain"/>
    <property type="match status" value="1"/>
</dbReference>
<dbReference type="InterPro" id="IPR036390">
    <property type="entry name" value="WH_DNA-bd_sf"/>
</dbReference>
<evidence type="ECO:0000256" key="6">
    <source>
        <dbReference type="ARBA" id="ARBA00023163"/>
    </source>
</evidence>
<dbReference type="Gene3D" id="3.30.1490.190">
    <property type="match status" value="1"/>
</dbReference>
<dbReference type="Proteomes" id="UP000714420">
    <property type="component" value="Unassembled WGS sequence"/>
</dbReference>
<dbReference type="InterPro" id="IPR043135">
    <property type="entry name" value="Fur_C"/>
</dbReference>
<dbReference type="PANTHER" id="PTHR33202:SF22">
    <property type="entry name" value="HYDROGEN PEROXIDE SENSITIVE REPRESSOR"/>
    <property type="match status" value="1"/>
</dbReference>
<evidence type="ECO:0000313" key="8">
    <source>
        <dbReference type="Proteomes" id="UP000714420"/>
    </source>
</evidence>
<dbReference type="Pfam" id="PF01475">
    <property type="entry name" value="FUR"/>
    <property type="match status" value="1"/>
</dbReference>